<dbReference type="Pfam" id="PF13432">
    <property type="entry name" value="TPR_16"/>
    <property type="match status" value="3"/>
</dbReference>
<keyword evidence="1" id="KW-0802">TPR repeat</keyword>
<sequence length="652" mass="69443" precursor="true">MEHRSGWGRARRLLAGAWLLAAGMSMADGAVGSDDDAIGRRAPGEVDIVAGDVTTGGIVVAPGRVATPCHRLAGRPAFDIASADGRRLPARLVAGNQDRDICIIEATGLDVAAVPLTARSPEAATTAYLAGARFDRRDPVALRVCCHAWAADGGVHSGLLASPNPAPPHLPEPGAGVYDEQGNLIGMVGVRADSAESLYMVLPVEWMATVAAKMPAVDLPLEATAWMSQARAYAVANDVDGLIRHDLAWTAARPQSAWAWNNLGNAYRTSRLPDRGALSLAAYRRSVENDPSYAFGWSSLGNTYAELGQMDRALDAFHAGMRADPSDTMLRMNLGIAYLRRGDKAGARPWFERGVHELSGSRQADAWSLLASTQPDAQATIGVLHDGLKAFPDDARLWYALGRAQYDLGHLADAIASYQHALKAQKGGDPAATALIQGALTQAYALQGQSGDASSAMHSAVEAAPDNAEYWLRLGALYMTQSNYVDALSALDRSLKLNDSDARAWRMHGVTLAQLGQHVHAVASFRRAVALDESLAAGWVVLAGELNEIGQPDEASAAAAHALKLDPSNRLAREAMGIAANRGKRPDAAVGIFEEMNRAYPDDAQIMANLAVAYRRTGRVDDAVQLYRRVKTLDSTLAQRLYDAELKGVATP</sequence>
<dbReference type="AlphaFoldDB" id="A0A0H2XUD2"/>
<dbReference type="PROSITE" id="PS50005">
    <property type="entry name" value="TPR"/>
    <property type="match status" value="5"/>
</dbReference>
<dbReference type="InterPro" id="IPR019734">
    <property type="entry name" value="TPR_rpt"/>
</dbReference>
<dbReference type="PANTHER" id="PTHR12558">
    <property type="entry name" value="CELL DIVISION CYCLE 16,23,27"/>
    <property type="match status" value="1"/>
</dbReference>
<dbReference type="InterPro" id="IPR009003">
    <property type="entry name" value="Peptidase_S1_PA"/>
</dbReference>
<dbReference type="SUPFAM" id="SSF50494">
    <property type="entry name" value="Trypsin-like serine proteases"/>
    <property type="match status" value="1"/>
</dbReference>
<dbReference type="InterPro" id="IPR011990">
    <property type="entry name" value="TPR-like_helical_dom_sf"/>
</dbReference>
<feature type="repeat" description="TPR" evidence="1">
    <location>
        <begin position="395"/>
        <end position="428"/>
    </location>
</feature>
<dbReference type="Gene3D" id="1.25.40.10">
    <property type="entry name" value="Tetratricopeptide repeat domain"/>
    <property type="match status" value="2"/>
</dbReference>
<name>A0A0H2XUD2_BURO1</name>
<proteinExistence type="predicted"/>
<feature type="repeat" description="TPR" evidence="1">
    <location>
        <begin position="294"/>
        <end position="327"/>
    </location>
</feature>
<evidence type="ECO:0000313" key="3">
    <source>
        <dbReference type="EMBL" id="ABF78286.1"/>
    </source>
</evidence>
<feature type="repeat" description="TPR" evidence="1">
    <location>
        <begin position="468"/>
        <end position="501"/>
    </location>
</feature>
<dbReference type="EMBL" id="CP000379">
    <property type="protein sequence ID" value="ABF78286.1"/>
    <property type="molecule type" value="Genomic_DNA"/>
</dbReference>
<protein>
    <submittedName>
        <fullName evidence="3">Tetratricopeptide TPR_2</fullName>
    </submittedName>
</protein>
<accession>A0A0H2XUD2</accession>
<dbReference type="SUPFAM" id="SSF48452">
    <property type="entry name" value="TPR-like"/>
    <property type="match status" value="2"/>
</dbReference>
<dbReference type="Gene3D" id="2.40.10.120">
    <property type="match status" value="1"/>
</dbReference>
<feature type="chain" id="PRO_5002601838" evidence="2">
    <location>
        <begin position="28"/>
        <end position="652"/>
    </location>
</feature>
<feature type="signal peptide" evidence="2">
    <location>
        <begin position="1"/>
        <end position="27"/>
    </location>
</feature>
<dbReference type="HOGENOM" id="CLU_420165_0_0_4"/>
<organism evidence="3">
    <name type="scientific">Burkholderia orbicola (strain AU 1054)</name>
    <dbReference type="NCBI Taxonomy" id="331271"/>
    <lineage>
        <taxon>Bacteria</taxon>
        <taxon>Pseudomonadati</taxon>
        <taxon>Pseudomonadota</taxon>
        <taxon>Betaproteobacteria</taxon>
        <taxon>Burkholderiales</taxon>
        <taxon>Burkholderiaceae</taxon>
        <taxon>Burkholderia</taxon>
        <taxon>Burkholderia cepacia complex</taxon>
        <taxon>Burkholderia orbicola</taxon>
    </lineage>
</organism>
<gene>
    <name evidence="3" type="ordered locus">Bcen_3391</name>
</gene>
<evidence type="ECO:0000256" key="2">
    <source>
        <dbReference type="SAM" id="SignalP"/>
    </source>
</evidence>
<feature type="repeat" description="TPR" evidence="1">
    <location>
        <begin position="604"/>
        <end position="637"/>
    </location>
</feature>
<feature type="repeat" description="TPR" evidence="1">
    <location>
        <begin position="502"/>
        <end position="535"/>
    </location>
</feature>
<evidence type="ECO:0000256" key="1">
    <source>
        <dbReference type="PROSITE-ProRule" id="PRU00339"/>
    </source>
</evidence>
<dbReference type="PANTHER" id="PTHR12558:SF13">
    <property type="entry name" value="CELL DIVISION CYCLE PROTEIN 27 HOMOLOG"/>
    <property type="match status" value="1"/>
</dbReference>
<dbReference type="Pfam" id="PF14559">
    <property type="entry name" value="TPR_19"/>
    <property type="match status" value="1"/>
</dbReference>
<dbReference type="SMART" id="SM00028">
    <property type="entry name" value="TPR"/>
    <property type="match status" value="9"/>
</dbReference>
<reference evidence="3" key="1">
    <citation type="submission" date="2006-05" db="EMBL/GenBank/DDBJ databases">
        <title>Complete sequence of chromosome 2 of Burkholderia cenocepacia AU 1054.</title>
        <authorList>
            <consortium name="US DOE Joint Genome Institute"/>
            <person name="Copeland A."/>
            <person name="Lucas S."/>
            <person name="Lapidus A."/>
            <person name="Barry K."/>
            <person name="Detter J.C."/>
            <person name="Glavina del Rio T."/>
            <person name="Hammon N."/>
            <person name="Israni S."/>
            <person name="Dalin E."/>
            <person name="Tice H."/>
            <person name="Pitluck S."/>
            <person name="Chain P."/>
            <person name="Malfatti S."/>
            <person name="Shin M."/>
            <person name="Vergez L."/>
            <person name="Schmutz J."/>
            <person name="Larimer F."/>
            <person name="Land M."/>
            <person name="Hauser L."/>
            <person name="Kyrpides N."/>
            <person name="Lykidis A."/>
            <person name="LiPuma J.J."/>
            <person name="Konstantinidis K."/>
            <person name="Tiedje J.M."/>
            <person name="Richardson P."/>
        </authorList>
    </citation>
    <scope>NUCLEOTIDE SEQUENCE [LARGE SCALE GENOMIC DNA]</scope>
    <source>
        <strain evidence="3">AU 1054</strain>
    </source>
</reference>
<dbReference type="Pfam" id="PF13365">
    <property type="entry name" value="Trypsin_2"/>
    <property type="match status" value="1"/>
</dbReference>
<keyword evidence="2" id="KW-0732">Signal</keyword>